<dbReference type="Gene3D" id="2.60.40.3120">
    <property type="match status" value="1"/>
</dbReference>
<feature type="domain" description="Peptidase M14" evidence="3">
    <location>
        <begin position="118"/>
        <end position="378"/>
    </location>
</feature>
<dbReference type="PANTHER" id="PTHR12756">
    <property type="entry name" value="CYTOSOLIC CARBOXYPEPTIDASE"/>
    <property type="match status" value="1"/>
</dbReference>
<accession>A0A9D1TDZ6</accession>
<protein>
    <recommendedName>
        <fullName evidence="3">Peptidase M14 domain-containing protein</fullName>
    </recommendedName>
</protein>
<dbReference type="PROSITE" id="PS52035">
    <property type="entry name" value="PEPTIDASE_M14"/>
    <property type="match status" value="1"/>
</dbReference>
<evidence type="ECO:0000259" key="3">
    <source>
        <dbReference type="PROSITE" id="PS52035"/>
    </source>
</evidence>
<organism evidence="4 5">
    <name type="scientific">Candidatus Ornithocaccomicrobium faecavium</name>
    <dbReference type="NCBI Taxonomy" id="2840890"/>
    <lineage>
        <taxon>Bacteria</taxon>
        <taxon>Bacillati</taxon>
        <taxon>Bacillota</taxon>
        <taxon>Clostridia</taxon>
        <taxon>Candidatus Ornithocaccomicrobium</taxon>
    </lineage>
</organism>
<dbReference type="InterPro" id="IPR040626">
    <property type="entry name" value="Pepdidase_M14_N"/>
</dbReference>
<evidence type="ECO:0000256" key="1">
    <source>
        <dbReference type="ARBA" id="ARBA00001947"/>
    </source>
</evidence>
<gene>
    <name evidence="4" type="ORF">IAA64_10340</name>
</gene>
<evidence type="ECO:0000256" key="2">
    <source>
        <dbReference type="PROSITE-ProRule" id="PRU01379"/>
    </source>
</evidence>
<comment type="cofactor">
    <cofactor evidence="1">
        <name>Zn(2+)</name>
        <dbReference type="ChEBI" id="CHEBI:29105"/>
    </cofactor>
</comment>
<evidence type="ECO:0000313" key="5">
    <source>
        <dbReference type="Proteomes" id="UP000886884"/>
    </source>
</evidence>
<dbReference type="PANTHER" id="PTHR12756:SF11">
    <property type="entry name" value="CYTOSOLIC CARBOXYPEPTIDASE 1"/>
    <property type="match status" value="1"/>
</dbReference>
<feature type="active site" description="Proton donor/acceptor" evidence="2">
    <location>
        <position position="346"/>
    </location>
</feature>
<evidence type="ECO:0000313" key="4">
    <source>
        <dbReference type="EMBL" id="HIV28362.1"/>
    </source>
</evidence>
<dbReference type="AlphaFoldDB" id="A0A9D1TDZ6"/>
<sequence>MQWDSAFPGGNGKLLRATRESWGWDIAFLAESKAREPQPLWFSFRLRGIDGGKLRLRLANSALCLGGLEEWERNRPVYRFPGGTWQRAACGQNHWSPGHTVETWFEILEPAEEVEFAFCYPYQEATLQDTLSACPAFQQETIGWTSQGRPIWRVFNAVGEESRSRPGIYVLGRQHSGEVTGNWEMDGMLRYLSSAEGADALERFAWWFVPFVDTDGVAEGYYGKDQAHNDLNRAWHRNFPRRIELRAVQQDMRVWQQMTQARLMLDMHAPGHGERESYFPVGADTPDAFRQELRALCGALNVHLRACGLQEAIFLEKKPGNNTSAQAGMTSAEYAHACKVNGSTFECTYQGERTGRTYEIQDYRRIGACMVKAICDAIL</sequence>
<dbReference type="EMBL" id="DVOT01000186">
    <property type="protein sequence ID" value="HIV28362.1"/>
    <property type="molecule type" value="Genomic_DNA"/>
</dbReference>
<dbReference type="Pfam" id="PF18027">
    <property type="entry name" value="Pepdidase_M14_N"/>
    <property type="match status" value="1"/>
</dbReference>
<dbReference type="Proteomes" id="UP000886884">
    <property type="component" value="Unassembled WGS sequence"/>
</dbReference>
<dbReference type="InterPro" id="IPR050821">
    <property type="entry name" value="Cytosolic_carboxypeptidase"/>
</dbReference>
<comment type="caution">
    <text evidence="4">The sequence shown here is derived from an EMBL/GenBank/DDBJ whole genome shotgun (WGS) entry which is preliminary data.</text>
</comment>
<dbReference type="GO" id="GO:0008270">
    <property type="term" value="F:zinc ion binding"/>
    <property type="evidence" value="ECO:0007669"/>
    <property type="project" value="InterPro"/>
</dbReference>
<dbReference type="GO" id="GO:0006508">
    <property type="term" value="P:proteolysis"/>
    <property type="evidence" value="ECO:0007669"/>
    <property type="project" value="InterPro"/>
</dbReference>
<dbReference type="Pfam" id="PF00246">
    <property type="entry name" value="Peptidase_M14"/>
    <property type="match status" value="1"/>
</dbReference>
<proteinExistence type="inferred from homology"/>
<reference evidence="4" key="1">
    <citation type="submission" date="2020-10" db="EMBL/GenBank/DDBJ databases">
        <authorList>
            <person name="Gilroy R."/>
        </authorList>
    </citation>
    <scope>NUCLEOTIDE SEQUENCE</scope>
    <source>
        <strain evidence="4">CHK183-6373</strain>
    </source>
</reference>
<dbReference type="SUPFAM" id="SSF53187">
    <property type="entry name" value="Zn-dependent exopeptidases"/>
    <property type="match status" value="1"/>
</dbReference>
<dbReference type="Gene3D" id="3.40.630.10">
    <property type="entry name" value="Zn peptidases"/>
    <property type="match status" value="1"/>
</dbReference>
<reference evidence="4" key="2">
    <citation type="journal article" date="2021" name="PeerJ">
        <title>Extensive microbial diversity within the chicken gut microbiome revealed by metagenomics and culture.</title>
        <authorList>
            <person name="Gilroy R."/>
            <person name="Ravi A."/>
            <person name="Getino M."/>
            <person name="Pursley I."/>
            <person name="Horton D.L."/>
            <person name="Alikhan N.F."/>
            <person name="Baker D."/>
            <person name="Gharbi K."/>
            <person name="Hall N."/>
            <person name="Watson M."/>
            <person name="Adriaenssens E.M."/>
            <person name="Foster-Nyarko E."/>
            <person name="Jarju S."/>
            <person name="Secka A."/>
            <person name="Antonio M."/>
            <person name="Oren A."/>
            <person name="Chaudhuri R.R."/>
            <person name="La Ragione R."/>
            <person name="Hildebrand F."/>
            <person name="Pallen M.J."/>
        </authorList>
    </citation>
    <scope>NUCLEOTIDE SEQUENCE</scope>
    <source>
        <strain evidence="4">CHK183-6373</strain>
    </source>
</reference>
<dbReference type="InterPro" id="IPR000834">
    <property type="entry name" value="Peptidase_M14"/>
</dbReference>
<comment type="similarity">
    <text evidence="2">Belongs to the peptidase M14 family.</text>
</comment>
<name>A0A9D1TDZ6_9FIRM</name>
<dbReference type="GO" id="GO:0004181">
    <property type="term" value="F:metallocarboxypeptidase activity"/>
    <property type="evidence" value="ECO:0007669"/>
    <property type="project" value="InterPro"/>
</dbReference>